<dbReference type="PROSITE" id="PS00198">
    <property type="entry name" value="4FE4S_FER_1"/>
    <property type="match status" value="1"/>
</dbReference>
<dbReference type="Gene3D" id="3.30.70.20">
    <property type="match status" value="1"/>
</dbReference>
<dbReference type="AlphaFoldDB" id="A0A382XY03"/>
<dbReference type="EMBL" id="UINC01171139">
    <property type="protein sequence ID" value="SVD75535.1"/>
    <property type="molecule type" value="Genomic_DNA"/>
</dbReference>
<dbReference type="PROSITE" id="PS51379">
    <property type="entry name" value="4FE4S_FER_2"/>
    <property type="match status" value="1"/>
</dbReference>
<sequence>YSKPGDTQLFISPDECIDCAACEPVCPVNAIFPEDQVPDDQQEFIKLNYEYDYDSSEPGANA</sequence>
<proteinExistence type="predicted"/>
<evidence type="ECO:0000259" key="1">
    <source>
        <dbReference type="PROSITE" id="PS51379"/>
    </source>
</evidence>
<protein>
    <recommendedName>
        <fullName evidence="1">4Fe-4S ferredoxin-type domain-containing protein</fullName>
    </recommendedName>
</protein>
<name>A0A382XY03_9ZZZZ</name>
<organism evidence="2">
    <name type="scientific">marine metagenome</name>
    <dbReference type="NCBI Taxonomy" id="408172"/>
    <lineage>
        <taxon>unclassified sequences</taxon>
        <taxon>metagenomes</taxon>
        <taxon>ecological metagenomes</taxon>
    </lineage>
</organism>
<feature type="domain" description="4Fe-4S ferredoxin-type" evidence="1">
    <location>
        <begin position="7"/>
        <end position="36"/>
    </location>
</feature>
<dbReference type="SUPFAM" id="SSF54862">
    <property type="entry name" value="4Fe-4S ferredoxins"/>
    <property type="match status" value="1"/>
</dbReference>
<dbReference type="Pfam" id="PF00037">
    <property type="entry name" value="Fer4"/>
    <property type="match status" value="1"/>
</dbReference>
<reference evidence="2" key="1">
    <citation type="submission" date="2018-05" db="EMBL/GenBank/DDBJ databases">
        <authorList>
            <person name="Lanie J.A."/>
            <person name="Ng W.-L."/>
            <person name="Kazmierczak K.M."/>
            <person name="Andrzejewski T.M."/>
            <person name="Davidsen T.M."/>
            <person name="Wayne K.J."/>
            <person name="Tettelin H."/>
            <person name="Glass J.I."/>
            <person name="Rusch D."/>
            <person name="Podicherti R."/>
            <person name="Tsui H.-C.T."/>
            <person name="Winkler M.E."/>
        </authorList>
    </citation>
    <scope>NUCLEOTIDE SEQUENCE</scope>
</reference>
<evidence type="ECO:0000313" key="2">
    <source>
        <dbReference type="EMBL" id="SVD75535.1"/>
    </source>
</evidence>
<gene>
    <name evidence="2" type="ORF">METZ01_LOCUS428389</name>
</gene>
<accession>A0A382XY03</accession>
<feature type="non-terminal residue" evidence="2">
    <location>
        <position position="1"/>
    </location>
</feature>
<dbReference type="InterPro" id="IPR017896">
    <property type="entry name" value="4Fe4S_Fe-S-bd"/>
</dbReference>
<dbReference type="InterPro" id="IPR017900">
    <property type="entry name" value="4Fe4S_Fe_S_CS"/>
</dbReference>